<dbReference type="Proteomes" id="UP000199352">
    <property type="component" value="Unassembled WGS sequence"/>
</dbReference>
<accession>A0A1H9WTM6</accession>
<dbReference type="EMBL" id="FOFR01000041">
    <property type="protein sequence ID" value="SES36723.1"/>
    <property type="molecule type" value="Genomic_DNA"/>
</dbReference>
<feature type="region of interest" description="Disordered" evidence="1">
    <location>
        <begin position="1"/>
        <end position="37"/>
    </location>
</feature>
<sequence>MGSHDLAGVSTGAPGAPEAVESPDSGRSVLDRLGTWPAGDWQRCSWPRISRSTRLRDTRIPRRRRVACTRGLP</sequence>
<proteinExistence type="predicted"/>
<name>A0A1H9WTM6_9PSEU</name>
<organism evidence="2 3">
    <name type="scientific">Lentzea xinjiangensis</name>
    <dbReference type="NCBI Taxonomy" id="402600"/>
    <lineage>
        <taxon>Bacteria</taxon>
        <taxon>Bacillati</taxon>
        <taxon>Actinomycetota</taxon>
        <taxon>Actinomycetes</taxon>
        <taxon>Pseudonocardiales</taxon>
        <taxon>Pseudonocardiaceae</taxon>
        <taxon>Lentzea</taxon>
    </lineage>
</organism>
<gene>
    <name evidence="2" type="ORF">SAMN05216188_14113</name>
</gene>
<dbReference type="AlphaFoldDB" id="A0A1H9WTM6"/>
<evidence type="ECO:0000313" key="2">
    <source>
        <dbReference type="EMBL" id="SES36723.1"/>
    </source>
</evidence>
<keyword evidence="3" id="KW-1185">Reference proteome</keyword>
<reference evidence="3" key="1">
    <citation type="submission" date="2016-10" db="EMBL/GenBank/DDBJ databases">
        <authorList>
            <person name="Varghese N."/>
            <person name="Submissions S."/>
        </authorList>
    </citation>
    <scope>NUCLEOTIDE SEQUENCE [LARGE SCALE GENOMIC DNA]</scope>
    <source>
        <strain evidence="3">CGMCC 4.3525</strain>
    </source>
</reference>
<evidence type="ECO:0000313" key="3">
    <source>
        <dbReference type="Proteomes" id="UP000199352"/>
    </source>
</evidence>
<evidence type="ECO:0000256" key="1">
    <source>
        <dbReference type="SAM" id="MobiDB-lite"/>
    </source>
</evidence>
<protein>
    <submittedName>
        <fullName evidence="2">Uncharacterized protein</fullName>
    </submittedName>
</protein>